<feature type="non-terminal residue" evidence="9">
    <location>
        <position position="132"/>
    </location>
</feature>
<dbReference type="PANTHER" id="PTHR30081:SF8">
    <property type="entry name" value="PROTEIN TRANSLOCASE SUBUNIT SECF"/>
    <property type="match status" value="1"/>
</dbReference>
<feature type="domain" description="Protein translocase subunit SecDF P1" evidence="8">
    <location>
        <begin position="81"/>
        <end position="132"/>
    </location>
</feature>
<comment type="caution">
    <text evidence="9">The sequence shown here is derived from an EMBL/GenBank/DDBJ whole genome shotgun (WGS) entry which is preliminary data.</text>
</comment>
<evidence type="ECO:0000256" key="3">
    <source>
        <dbReference type="ARBA" id="ARBA00022692"/>
    </source>
</evidence>
<dbReference type="GO" id="GO:0015031">
    <property type="term" value="P:protein transport"/>
    <property type="evidence" value="ECO:0007669"/>
    <property type="project" value="UniProtKB-KW"/>
</dbReference>
<dbReference type="GO" id="GO:0005886">
    <property type="term" value="C:plasma membrane"/>
    <property type="evidence" value="ECO:0007669"/>
    <property type="project" value="TreeGrafter"/>
</dbReference>
<evidence type="ECO:0000313" key="9">
    <source>
        <dbReference type="EMBL" id="PIU36992.1"/>
    </source>
</evidence>
<protein>
    <recommendedName>
        <fullName evidence="8">Protein translocase subunit SecDF P1 domain-containing protein</fullName>
    </recommendedName>
</protein>
<evidence type="ECO:0000313" key="10">
    <source>
        <dbReference type="Proteomes" id="UP000230184"/>
    </source>
</evidence>
<proteinExistence type="predicted"/>
<sequence>MKIFKSIIIALIFIGLIWVDLPESIKTKYKISSQIEFNVFGINFKKDFTTKLGLDLKGGSSLIFEADTGKVKKEDLNDALNSARDVIERRINFFGVTEPQIQTVKTGDKYRLNVDLPGISNSEEAIKLIGQT</sequence>
<dbReference type="Pfam" id="PF21760">
    <property type="entry name" value="SecD_1st"/>
    <property type="match status" value="1"/>
</dbReference>
<dbReference type="InterPro" id="IPR048631">
    <property type="entry name" value="SecD_1st"/>
</dbReference>
<reference evidence="10" key="1">
    <citation type="submission" date="2017-09" db="EMBL/GenBank/DDBJ databases">
        <title>Depth-based differentiation of microbial function through sediment-hosted aquifers and enrichment of novel symbionts in the deep terrestrial subsurface.</title>
        <authorList>
            <person name="Probst A.J."/>
            <person name="Ladd B."/>
            <person name="Jarett J.K."/>
            <person name="Geller-Mcgrath D.E."/>
            <person name="Sieber C.M.K."/>
            <person name="Emerson J.B."/>
            <person name="Anantharaman K."/>
            <person name="Thomas B.C."/>
            <person name="Malmstrom R."/>
            <person name="Stieglmeier M."/>
            <person name="Klingl A."/>
            <person name="Woyke T."/>
            <person name="Ryan C.M."/>
            <person name="Banfield J.F."/>
        </authorList>
    </citation>
    <scope>NUCLEOTIDE SEQUENCE [LARGE SCALE GENOMIC DNA]</scope>
</reference>
<evidence type="ECO:0000256" key="6">
    <source>
        <dbReference type="ARBA" id="ARBA00023010"/>
    </source>
</evidence>
<evidence type="ECO:0000256" key="5">
    <source>
        <dbReference type="ARBA" id="ARBA00022989"/>
    </source>
</evidence>
<keyword evidence="6" id="KW-0811">Translocation</keyword>
<dbReference type="PANTHER" id="PTHR30081">
    <property type="entry name" value="PROTEIN-EXPORT MEMBRANE PROTEIN SEC"/>
    <property type="match status" value="1"/>
</dbReference>
<keyword evidence="3" id="KW-0812">Transmembrane</keyword>
<keyword evidence="4" id="KW-0653">Protein transport</keyword>
<dbReference type="EMBL" id="PEWY01000090">
    <property type="protein sequence ID" value="PIU36992.1"/>
    <property type="molecule type" value="Genomic_DNA"/>
</dbReference>
<gene>
    <name evidence="9" type="ORF">COT02_03255</name>
</gene>
<dbReference type="InterPro" id="IPR022813">
    <property type="entry name" value="SecD/SecF_arch_bac"/>
</dbReference>
<evidence type="ECO:0000256" key="1">
    <source>
        <dbReference type="ARBA" id="ARBA00022448"/>
    </source>
</evidence>
<organism evidence="9 10">
    <name type="scientific">Candidatus Roizmanbacteria bacterium CG07_land_8_20_14_0_80_34_15</name>
    <dbReference type="NCBI Taxonomy" id="1974849"/>
    <lineage>
        <taxon>Bacteria</taxon>
        <taxon>Candidatus Roizmaniibacteriota</taxon>
    </lineage>
</organism>
<dbReference type="Gene3D" id="3.30.70.3220">
    <property type="match status" value="1"/>
</dbReference>
<evidence type="ECO:0000259" key="8">
    <source>
        <dbReference type="Pfam" id="PF21760"/>
    </source>
</evidence>
<evidence type="ECO:0000256" key="2">
    <source>
        <dbReference type="ARBA" id="ARBA00022475"/>
    </source>
</evidence>
<accession>A0A2M6YU83</accession>
<keyword evidence="7" id="KW-0472">Membrane</keyword>
<evidence type="ECO:0000256" key="4">
    <source>
        <dbReference type="ARBA" id="ARBA00022927"/>
    </source>
</evidence>
<name>A0A2M6YU83_9BACT</name>
<dbReference type="Proteomes" id="UP000230184">
    <property type="component" value="Unassembled WGS sequence"/>
</dbReference>
<keyword evidence="5" id="KW-1133">Transmembrane helix</keyword>
<evidence type="ECO:0000256" key="7">
    <source>
        <dbReference type="ARBA" id="ARBA00023136"/>
    </source>
</evidence>
<keyword evidence="1" id="KW-0813">Transport</keyword>
<dbReference type="AlphaFoldDB" id="A0A2M6YU83"/>
<keyword evidence="2" id="KW-1003">Cell membrane</keyword>